<dbReference type="InterPro" id="IPR000792">
    <property type="entry name" value="Tscrpt_reg_LuxR_C"/>
</dbReference>
<dbReference type="Gene3D" id="1.10.10.10">
    <property type="entry name" value="Winged helix-like DNA-binding domain superfamily/Winged helix DNA-binding domain"/>
    <property type="match status" value="1"/>
</dbReference>
<name>A0A8I0MKZ1_CITAM</name>
<accession>A0A8I0MKZ1</accession>
<evidence type="ECO:0000313" key="4">
    <source>
        <dbReference type="Proteomes" id="UP000656723"/>
    </source>
</evidence>
<dbReference type="AlphaFoldDB" id="A0A8I0MKZ1"/>
<protein>
    <submittedName>
        <fullName evidence="3">Helix-turn-helix transcriptional regulator</fullName>
    </submittedName>
</protein>
<dbReference type="Proteomes" id="UP000656723">
    <property type="component" value="Unassembled WGS sequence"/>
</dbReference>
<gene>
    <name evidence="3" type="ORF">FOT72_13025</name>
</gene>
<feature type="domain" description="HTH luxR-type" evidence="2">
    <location>
        <begin position="109"/>
        <end position="167"/>
    </location>
</feature>
<evidence type="ECO:0000256" key="1">
    <source>
        <dbReference type="ARBA" id="ARBA00023125"/>
    </source>
</evidence>
<evidence type="ECO:0000259" key="2">
    <source>
        <dbReference type="SMART" id="SM00421"/>
    </source>
</evidence>
<dbReference type="SMART" id="SM00421">
    <property type="entry name" value="HTH_LUXR"/>
    <property type="match status" value="1"/>
</dbReference>
<sequence length="176" mass="20434">MVLVLMVIISPNVYFKIGFQSLFLMYIKATPSVYDGVVIYDRGDGLISLMPVESAMYLTKGQGSLYHFLLCTFITFDYKREPVTELKYYMDKVVRERSKYASNLMLTGRRKLTSKELQLLNMYMSGRTINNISKSLGGLCLKTIYTRKYKILEKLGVSSLIHILKLQNYWQQSFNK</sequence>
<organism evidence="3 4">
    <name type="scientific">Citrobacter amalonaticus</name>
    <dbReference type="NCBI Taxonomy" id="35703"/>
    <lineage>
        <taxon>Bacteria</taxon>
        <taxon>Pseudomonadati</taxon>
        <taxon>Pseudomonadota</taxon>
        <taxon>Gammaproteobacteria</taxon>
        <taxon>Enterobacterales</taxon>
        <taxon>Enterobacteriaceae</taxon>
        <taxon>Citrobacter</taxon>
    </lineage>
</organism>
<dbReference type="SUPFAM" id="SSF46894">
    <property type="entry name" value="C-terminal effector domain of the bipartite response regulators"/>
    <property type="match status" value="1"/>
</dbReference>
<evidence type="ECO:0000313" key="3">
    <source>
        <dbReference type="EMBL" id="MBE0128913.1"/>
    </source>
</evidence>
<dbReference type="InterPro" id="IPR016032">
    <property type="entry name" value="Sig_transdc_resp-reg_C-effctor"/>
</dbReference>
<dbReference type="EMBL" id="VKME01000009">
    <property type="protein sequence ID" value="MBE0128913.1"/>
    <property type="molecule type" value="Genomic_DNA"/>
</dbReference>
<dbReference type="GO" id="GO:0006355">
    <property type="term" value="P:regulation of DNA-templated transcription"/>
    <property type="evidence" value="ECO:0007669"/>
    <property type="project" value="InterPro"/>
</dbReference>
<dbReference type="Pfam" id="PF00196">
    <property type="entry name" value="GerE"/>
    <property type="match status" value="1"/>
</dbReference>
<proteinExistence type="predicted"/>
<comment type="caution">
    <text evidence="3">The sequence shown here is derived from an EMBL/GenBank/DDBJ whole genome shotgun (WGS) entry which is preliminary data.</text>
</comment>
<dbReference type="GO" id="GO:0003677">
    <property type="term" value="F:DNA binding"/>
    <property type="evidence" value="ECO:0007669"/>
    <property type="project" value="UniProtKB-KW"/>
</dbReference>
<keyword evidence="1" id="KW-0238">DNA-binding</keyword>
<reference evidence="3" key="1">
    <citation type="submission" date="2019-07" db="EMBL/GenBank/DDBJ databases">
        <title>KPC-2 carbapenem resistent Enterobacterales isolates from Germany.</title>
        <authorList>
            <person name="Yao Y."/>
            <person name="Falgenhauer L."/>
            <person name="Imirzalioglu C."/>
            <person name="Chakraborty T."/>
        </authorList>
    </citation>
    <scope>NUCLEOTIDE SEQUENCE</scope>
    <source>
        <strain evidence="3">CA13304</strain>
    </source>
</reference>
<dbReference type="InterPro" id="IPR036388">
    <property type="entry name" value="WH-like_DNA-bd_sf"/>
</dbReference>